<feature type="transmembrane region" description="Helical" evidence="1">
    <location>
        <begin position="117"/>
        <end position="135"/>
    </location>
</feature>
<proteinExistence type="predicted"/>
<keyword evidence="1" id="KW-0812">Transmembrane</keyword>
<organism evidence="2 3">
    <name type="scientific">Polarella glacialis</name>
    <name type="common">Dinoflagellate</name>
    <dbReference type="NCBI Taxonomy" id="89957"/>
    <lineage>
        <taxon>Eukaryota</taxon>
        <taxon>Sar</taxon>
        <taxon>Alveolata</taxon>
        <taxon>Dinophyceae</taxon>
        <taxon>Suessiales</taxon>
        <taxon>Suessiaceae</taxon>
        <taxon>Polarella</taxon>
    </lineage>
</organism>
<evidence type="ECO:0000256" key="1">
    <source>
        <dbReference type="SAM" id="Phobius"/>
    </source>
</evidence>
<dbReference type="OMA" id="FEHARAY"/>
<gene>
    <name evidence="2" type="ORF">PGLA1383_LOCUS54</name>
</gene>
<keyword evidence="1" id="KW-0472">Membrane</keyword>
<evidence type="ECO:0000313" key="2">
    <source>
        <dbReference type="EMBL" id="CAE8581022.1"/>
    </source>
</evidence>
<evidence type="ECO:0000313" key="3">
    <source>
        <dbReference type="Proteomes" id="UP000654075"/>
    </source>
</evidence>
<feature type="transmembrane region" description="Helical" evidence="1">
    <location>
        <begin position="224"/>
        <end position="250"/>
    </location>
</feature>
<dbReference type="EMBL" id="CAJNNV010000009">
    <property type="protein sequence ID" value="CAE8581022.1"/>
    <property type="molecule type" value="Genomic_DNA"/>
</dbReference>
<reference evidence="2" key="1">
    <citation type="submission" date="2021-02" db="EMBL/GenBank/DDBJ databases">
        <authorList>
            <person name="Dougan E. K."/>
            <person name="Rhodes N."/>
            <person name="Thang M."/>
            <person name="Chan C."/>
        </authorList>
    </citation>
    <scope>NUCLEOTIDE SEQUENCE</scope>
</reference>
<protein>
    <submittedName>
        <fullName evidence="2">Uncharacterized protein</fullName>
    </submittedName>
</protein>
<name>A0A813D5L2_POLGL</name>
<feature type="transmembrane region" description="Helical" evidence="1">
    <location>
        <begin position="92"/>
        <end position="111"/>
    </location>
</feature>
<comment type="caution">
    <text evidence="2">The sequence shown here is derived from an EMBL/GenBank/DDBJ whole genome shotgun (WGS) entry which is preliminary data.</text>
</comment>
<keyword evidence="1" id="KW-1133">Transmembrane helix</keyword>
<accession>A0A813D5L2</accession>
<feature type="transmembrane region" description="Helical" evidence="1">
    <location>
        <begin position="147"/>
        <end position="167"/>
    </location>
</feature>
<dbReference type="Proteomes" id="UP000654075">
    <property type="component" value="Unassembled WGS sequence"/>
</dbReference>
<sequence>MAEGYEAFLSFDWSDARWREHLNGLYPPPSQDIIAKFKKKWYKKQVDPDFDVSYEPPPAASSSSSAPPGQLPPLPKGIYSDGSRWAVVGQKATICFGAYAVAMVMCVGSFAGVFPPYQSLVILVGSFLLEILAKYGFKLKKEYMQAVLLDDIGIMPIMAFALLMPGLHQTVRLFALSPMFATAMLSFAQICKFHPRLPAAVRDFWAPLTQISARKKVMQMRAHLEIAVGLSMLGGVLLMNCAPITVLLFWNFMMMRYMMSIWTVKSFRKLDGLLTSKLGKVPGVSYVYKALTSWLYSFVDPESKKAGQLCTIL</sequence>
<dbReference type="OrthoDB" id="430860at2759"/>
<keyword evidence="3" id="KW-1185">Reference proteome</keyword>
<dbReference type="AlphaFoldDB" id="A0A813D5L2"/>